<proteinExistence type="predicted"/>
<dbReference type="Proteomes" id="UP001168146">
    <property type="component" value="Unassembled WGS sequence"/>
</dbReference>
<feature type="domain" description="Linalool dehydratase/isomerase" evidence="1">
    <location>
        <begin position="58"/>
        <end position="402"/>
    </location>
</feature>
<comment type="caution">
    <text evidence="2">The sequence shown here is derived from an EMBL/GenBank/DDBJ whole genome shotgun (WGS) entry which is preliminary data.</text>
</comment>
<dbReference type="Pfam" id="PF18566">
    <property type="entry name" value="Ldi"/>
    <property type="match status" value="1"/>
</dbReference>
<evidence type="ECO:0000313" key="3">
    <source>
        <dbReference type="Proteomes" id="UP001168146"/>
    </source>
</evidence>
<name>A0AAN6J472_9PEZI</name>
<protein>
    <recommendedName>
        <fullName evidence="1">Linalool dehydratase/isomerase domain-containing protein</fullName>
    </recommendedName>
</protein>
<evidence type="ECO:0000259" key="1">
    <source>
        <dbReference type="Pfam" id="PF18566"/>
    </source>
</evidence>
<accession>A0AAN6J472</accession>
<organism evidence="2 3">
    <name type="scientific">Friedmanniomyces endolithicus</name>
    <dbReference type="NCBI Taxonomy" id="329885"/>
    <lineage>
        <taxon>Eukaryota</taxon>
        <taxon>Fungi</taxon>
        <taxon>Dikarya</taxon>
        <taxon>Ascomycota</taxon>
        <taxon>Pezizomycotina</taxon>
        <taxon>Dothideomycetes</taxon>
        <taxon>Dothideomycetidae</taxon>
        <taxon>Mycosphaerellales</taxon>
        <taxon>Teratosphaeriaceae</taxon>
        <taxon>Friedmanniomyces</taxon>
    </lineage>
</organism>
<dbReference type="EMBL" id="JASUXU010000053">
    <property type="protein sequence ID" value="KAK0315079.1"/>
    <property type="molecule type" value="Genomic_DNA"/>
</dbReference>
<dbReference type="InterPro" id="IPR041411">
    <property type="entry name" value="Ldi"/>
</dbReference>
<sequence>MGSIASPPCPITPSSYPSLTREQAGHLRHFHNLAAQLDGSWHHMGSQEPLQEFLDAYRYQLATMAYAAGVSHYHRQPLLRSVYKPLMRRLIHKMLCRDVWAYWFNTSLGGVRTDPSRTSLRTPWADPIVRENIMYSGHLLLMVSLYAMLFDDDEFEKEGSIVFKWDPLFFGLGPETFTYDTASLEKAILKEMERNRYVGVCCEPNMVFVVCNQFPMIAMRYNDVRHSTTTIPALLPKYKDAWKAKGGMVRSNGLFPDAWLEVQDHVLSASDPGWTAWASAFMNTWNSSLIRELYPKKAEGYLTTIDGETRLHPPAVGNAIRALVAEEGLSANSEATLAKARDIVRKENVPPGFPYTKPLLAYIVMWLSELGREVELTSLLAYTDAHLDPTWEKGGLYYPRHDIIIPGSDSADDMEMEWTHMDPFAGNAAIAYSRLNVEDGQKKMWEHPWTSSEVGERVWVDGVSLADGVDFLRGVYDPDADGGAVVMSMKCWDEKVKSVRIKPVVKGLGTGKWSIWVGGEFLRTEEVGKEGKGVVELDLERGGRCCSREGGMRGLMVC</sequence>
<gene>
    <name evidence="2" type="ORF">LTR82_012861</name>
</gene>
<reference evidence="2" key="1">
    <citation type="submission" date="2021-12" db="EMBL/GenBank/DDBJ databases">
        <title>Black yeast isolated from Biological Soil Crust.</title>
        <authorList>
            <person name="Kurbessoian T."/>
        </authorList>
    </citation>
    <scope>NUCLEOTIDE SEQUENCE</scope>
    <source>
        <strain evidence="2">CCFEE 5208</strain>
    </source>
</reference>
<evidence type="ECO:0000313" key="2">
    <source>
        <dbReference type="EMBL" id="KAK0315079.1"/>
    </source>
</evidence>
<dbReference type="AlphaFoldDB" id="A0AAN6J472"/>